<evidence type="ECO:0000313" key="1">
    <source>
        <dbReference type="EMBL" id="EFX83300.1"/>
    </source>
</evidence>
<dbReference type="STRING" id="6669.E9GAR3"/>
<reference evidence="1 2" key="1">
    <citation type="journal article" date="2011" name="Science">
        <title>The ecoresponsive genome of Daphnia pulex.</title>
        <authorList>
            <person name="Colbourne J.K."/>
            <person name="Pfrender M.E."/>
            <person name="Gilbert D."/>
            <person name="Thomas W.K."/>
            <person name="Tucker A."/>
            <person name="Oakley T.H."/>
            <person name="Tokishita S."/>
            <person name="Aerts A."/>
            <person name="Arnold G.J."/>
            <person name="Basu M.K."/>
            <person name="Bauer D.J."/>
            <person name="Caceres C.E."/>
            <person name="Carmel L."/>
            <person name="Casola C."/>
            <person name="Choi J.H."/>
            <person name="Detter J.C."/>
            <person name="Dong Q."/>
            <person name="Dusheyko S."/>
            <person name="Eads B.D."/>
            <person name="Frohlich T."/>
            <person name="Geiler-Samerotte K.A."/>
            <person name="Gerlach D."/>
            <person name="Hatcher P."/>
            <person name="Jogdeo S."/>
            <person name="Krijgsveld J."/>
            <person name="Kriventseva E.V."/>
            <person name="Kultz D."/>
            <person name="Laforsch C."/>
            <person name="Lindquist E."/>
            <person name="Lopez J."/>
            <person name="Manak J.R."/>
            <person name="Muller J."/>
            <person name="Pangilinan J."/>
            <person name="Patwardhan R.P."/>
            <person name="Pitluck S."/>
            <person name="Pritham E.J."/>
            <person name="Rechtsteiner A."/>
            <person name="Rho M."/>
            <person name="Rogozin I.B."/>
            <person name="Sakarya O."/>
            <person name="Salamov A."/>
            <person name="Schaack S."/>
            <person name="Shapiro H."/>
            <person name="Shiga Y."/>
            <person name="Skalitzky C."/>
            <person name="Smith Z."/>
            <person name="Souvorov A."/>
            <person name="Sung W."/>
            <person name="Tang Z."/>
            <person name="Tsuchiya D."/>
            <person name="Tu H."/>
            <person name="Vos H."/>
            <person name="Wang M."/>
            <person name="Wolf Y.I."/>
            <person name="Yamagata H."/>
            <person name="Yamada T."/>
            <person name="Ye Y."/>
            <person name="Shaw J.R."/>
            <person name="Andrews J."/>
            <person name="Crease T.J."/>
            <person name="Tang H."/>
            <person name="Lucas S.M."/>
            <person name="Robertson H.M."/>
            <person name="Bork P."/>
            <person name="Koonin E.V."/>
            <person name="Zdobnov E.M."/>
            <person name="Grigoriev I.V."/>
            <person name="Lynch M."/>
            <person name="Boore J.L."/>
        </authorList>
    </citation>
    <scope>NUCLEOTIDE SEQUENCE [LARGE SCALE GENOMIC DNA]</scope>
</reference>
<gene>
    <name evidence="1" type="ORF">DAPPUDRAFT_28707</name>
</gene>
<name>E9GAR3_DAPPU</name>
<organism evidence="1 2">
    <name type="scientific">Daphnia pulex</name>
    <name type="common">Water flea</name>
    <dbReference type="NCBI Taxonomy" id="6669"/>
    <lineage>
        <taxon>Eukaryota</taxon>
        <taxon>Metazoa</taxon>
        <taxon>Ecdysozoa</taxon>
        <taxon>Arthropoda</taxon>
        <taxon>Crustacea</taxon>
        <taxon>Branchiopoda</taxon>
        <taxon>Diplostraca</taxon>
        <taxon>Cladocera</taxon>
        <taxon>Anomopoda</taxon>
        <taxon>Daphniidae</taxon>
        <taxon>Daphnia</taxon>
    </lineage>
</organism>
<feature type="non-terminal residue" evidence="1">
    <location>
        <position position="1"/>
    </location>
</feature>
<dbReference type="HOGENOM" id="CLU_2984916_0_0_1"/>
<dbReference type="OrthoDB" id="6370806at2759"/>
<keyword evidence="2" id="KW-1185">Reference proteome</keyword>
<dbReference type="InterPro" id="IPR051133">
    <property type="entry name" value="Adapter_Engulfment-Domain"/>
</dbReference>
<dbReference type="PhylomeDB" id="E9GAR3"/>
<sequence>YCQVPNNDFDLRIPLHSDESFQHGIVFQAKYIGSLDVPRPNNRMEIVAAMRRIRASSF</sequence>
<proteinExistence type="predicted"/>
<dbReference type="InParanoid" id="E9GAR3"/>
<dbReference type="InterPro" id="IPR011993">
    <property type="entry name" value="PH-like_dom_sf"/>
</dbReference>
<dbReference type="PANTHER" id="PTHR11232">
    <property type="entry name" value="PHOSPHOTYROSINE INTERACTION DOMAIN-CONTAINING FAMILY MEMBER"/>
    <property type="match status" value="1"/>
</dbReference>
<feature type="non-terminal residue" evidence="1">
    <location>
        <position position="58"/>
    </location>
</feature>
<accession>E9GAR3</accession>
<dbReference type="Gene3D" id="2.30.29.30">
    <property type="entry name" value="Pleckstrin-homology domain (PH domain)/Phosphotyrosine-binding domain (PTB)"/>
    <property type="match status" value="1"/>
</dbReference>
<dbReference type="KEGG" id="dpx:DAPPUDRAFT_28707"/>
<dbReference type="EMBL" id="GL732537">
    <property type="protein sequence ID" value="EFX83300.1"/>
    <property type="molecule type" value="Genomic_DNA"/>
</dbReference>
<dbReference type="SUPFAM" id="SSF50729">
    <property type="entry name" value="PH domain-like"/>
    <property type="match status" value="1"/>
</dbReference>
<dbReference type="AlphaFoldDB" id="E9GAR3"/>
<dbReference type="PANTHER" id="PTHR11232:SF17">
    <property type="entry name" value="CAPON-LIKE PROTEIN"/>
    <property type="match status" value="1"/>
</dbReference>
<evidence type="ECO:0000313" key="2">
    <source>
        <dbReference type="Proteomes" id="UP000000305"/>
    </source>
</evidence>
<dbReference type="eggNOG" id="KOG4458">
    <property type="taxonomic scope" value="Eukaryota"/>
</dbReference>
<dbReference type="OMA" id="ITFNAKY"/>
<protein>
    <submittedName>
        <fullName evidence="1">Uncharacterized protein</fullName>
    </submittedName>
</protein>
<dbReference type="Proteomes" id="UP000000305">
    <property type="component" value="Unassembled WGS sequence"/>
</dbReference>